<name>A0A3N6WLP1_9ACTN</name>
<dbReference type="AlphaFoldDB" id="A0A3N6WLP1"/>
<reference evidence="1 2" key="1">
    <citation type="submission" date="2018-11" db="EMBL/GenBank/DDBJ databases">
        <authorList>
            <person name="Li F."/>
        </authorList>
    </citation>
    <scope>NUCLEOTIDE SEQUENCE [LARGE SCALE GENOMIC DNA]</scope>
    <source>
        <strain evidence="1 2">YS17T</strain>
    </source>
</reference>
<comment type="caution">
    <text evidence="1">The sequence shown here is derived from an EMBL/GenBank/DDBJ whole genome shotgun (WGS) entry which is preliminary data.</text>
</comment>
<sequence>MRTLASVFCWIVAVVAGTVALPVAWIADNVTDEAGYVELVRELRDDQELRAAVSEIVAADLTENLGLPDVLRDQVAEQLRATLDRLEQVEGFDAAWDETQRRSHALWFDGHRPLAELQLDVAPLARLAVEPLAAQLPVELAPPEQMLVTIASAPPGMEWVESAPTWKMISLIAAGAATFLCFVFARRRSVGLAWIGVGALLVAGVSYAGSRVVVPLALERMEASASAFGQVLSDTLAARFQASLDVWIEMLAIAGAAALVLGVLARLVAGRLEARRR</sequence>
<dbReference type="RefSeq" id="WP_124236606.1">
    <property type="nucleotide sequence ID" value="NZ_JBHUFI010000006.1"/>
</dbReference>
<evidence type="ECO:0000313" key="2">
    <source>
        <dbReference type="Proteomes" id="UP000275225"/>
    </source>
</evidence>
<dbReference type="OrthoDB" id="4964652at2"/>
<proteinExistence type="predicted"/>
<dbReference type="EMBL" id="RQJX01000008">
    <property type="protein sequence ID" value="RQN08210.1"/>
    <property type="molecule type" value="Genomic_DNA"/>
</dbReference>
<dbReference type="Proteomes" id="UP000275225">
    <property type="component" value="Unassembled WGS sequence"/>
</dbReference>
<keyword evidence="2" id="KW-1185">Reference proteome</keyword>
<gene>
    <name evidence="1" type="ORF">EHW97_07830</name>
</gene>
<accession>A0A3N6WLP1</accession>
<evidence type="ECO:0000313" key="1">
    <source>
        <dbReference type="EMBL" id="RQN08210.1"/>
    </source>
</evidence>
<protein>
    <submittedName>
        <fullName evidence="1">Uncharacterized protein</fullName>
    </submittedName>
</protein>
<organism evidence="1 2">
    <name type="scientific">Aeromicrobium camelliae</name>
    <dbReference type="NCBI Taxonomy" id="1538144"/>
    <lineage>
        <taxon>Bacteria</taxon>
        <taxon>Bacillati</taxon>
        <taxon>Actinomycetota</taxon>
        <taxon>Actinomycetes</taxon>
        <taxon>Propionibacteriales</taxon>
        <taxon>Nocardioidaceae</taxon>
        <taxon>Aeromicrobium</taxon>
    </lineage>
</organism>